<reference evidence="1" key="1">
    <citation type="submission" date="2021-06" db="EMBL/GenBank/DDBJ databases">
        <authorList>
            <person name="Kallberg Y."/>
            <person name="Tangrot J."/>
            <person name="Rosling A."/>
        </authorList>
    </citation>
    <scope>NUCLEOTIDE SEQUENCE</scope>
    <source>
        <strain evidence="1">MA461A</strain>
    </source>
</reference>
<keyword evidence="2" id="KW-1185">Reference proteome</keyword>
<feature type="non-terminal residue" evidence="1">
    <location>
        <position position="68"/>
    </location>
</feature>
<proteinExistence type="predicted"/>
<name>A0ACA9SRD3_9GLOM</name>
<feature type="non-terminal residue" evidence="1">
    <location>
        <position position="1"/>
    </location>
</feature>
<protein>
    <submittedName>
        <fullName evidence="1">11509_t:CDS:1</fullName>
    </submittedName>
</protein>
<accession>A0ACA9SRD3</accession>
<dbReference type="Proteomes" id="UP000789920">
    <property type="component" value="Unassembled WGS sequence"/>
</dbReference>
<dbReference type="EMBL" id="CAJVQC010148271">
    <property type="protein sequence ID" value="CAG8845786.1"/>
    <property type="molecule type" value="Genomic_DNA"/>
</dbReference>
<gene>
    <name evidence="1" type="ORF">RPERSI_LOCUS33821</name>
</gene>
<evidence type="ECO:0000313" key="1">
    <source>
        <dbReference type="EMBL" id="CAG8845786.1"/>
    </source>
</evidence>
<comment type="caution">
    <text evidence="1">The sequence shown here is derived from an EMBL/GenBank/DDBJ whole genome shotgun (WGS) entry which is preliminary data.</text>
</comment>
<sequence>PYTEFSAEDIVMFTEKFLVENLEQYITVSHVNIIATGDSNQEFEANEIPLSIPHCMFLVLVNRDPKEC</sequence>
<organism evidence="1 2">
    <name type="scientific">Racocetra persica</name>
    <dbReference type="NCBI Taxonomy" id="160502"/>
    <lineage>
        <taxon>Eukaryota</taxon>
        <taxon>Fungi</taxon>
        <taxon>Fungi incertae sedis</taxon>
        <taxon>Mucoromycota</taxon>
        <taxon>Glomeromycotina</taxon>
        <taxon>Glomeromycetes</taxon>
        <taxon>Diversisporales</taxon>
        <taxon>Gigasporaceae</taxon>
        <taxon>Racocetra</taxon>
    </lineage>
</organism>
<evidence type="ECO:0000313" key="2">
    <source>
        <dbReference type="Proteomes" id="UP000789920"/>
    </source>
</evidence>